<protein>
    <recommendedName>
        <fullName evidence="4">OmpR/PhoB-type domain-containing protein</fullName>
    </recommendedName>
</protein>
<name>A0A370FEV4_9BURK</name>
<sequence>MSSFAGLRARPETRPPLMTPVRAPTPLPGTVSPWAGLRERGPKEAPAARSACTCGAAADGACHEGESLDLMLQHQYRMLEQAIAEQASRHSRVVAASAEPALAPLLEQLESPGASAAGLNFADHRLVDEGWTLVLPGAGLRMPLNSEERLLMMSLALTRGHRLGRGAMQAIFAAYQLADDVAAIDQVVRSLRGRARIAGGHLPLRAVGGGYQFGGVGTRPPGRPPGSGRWLRSAAPSL</sequence>
<dbReference type="Proteomes" id="UP000255265">
    <property type="component" value="Unassembled WGS sequence"/>
</dbReference>
<evidence type="ECO:0008006" key="4">
    <source>
        <dbReference type="Google" id="ProtNLM"/>
    </source>
</evidence>
<reference evidence="2 3" key="1">
    <citation type="submission" date="2018-07" db="EMBL/GenBank/DDBJ databases">
        <title>Genomic Encyclopedia of Type Strains, Phase IV (KMG-IV): sequencing the most valuable type-strain genomes for metagenomic binning, comparative biology and taxonomic classification.</title>
        <authorList>
            <person name="Goeker M."/>
        </authorList>
    </citation>
    <scope>NUCLEOTIDE SEQUENCE [LARGE SCALE GENOMIC DNA]</scope>
    <source>
        <strain evidence="2 3">DSM 21352</strain>
    </source>
</reference>
<evidence type="ECO:0000313" key="3">
    <source>
        <dbReference type="Proteomes" id="UP000255265"/>
    </source>
</evidence>
<proteinExistence type="predicted"/>
<accession>A0A370FEV4</accession>
<feature type="region of interest" description="Disordered" evidence="1">
    <location>
        <begin position="1"/>
        <end position="37"/>
    </location>
</feature>
<feature type="region of interest" description="Disordered" evidence="1">
    <location>
        <begin position="217"/>
        <end position="238"/>
    </location>
</feature>
<evidence type="ECO:0000256" key="1">
    <source>
        <dbReference type="SAM" id="MobiDB-lite"/>
    </source>
</evidence>
<organism evidence="2 3">
    <name type="scientific">Pseudacidovorax intermedius</name>
    <dbReference type="NCBI Taxonomy" id="433924"/>
    <lineage>
        <taxon>Bacteria</taxon>
        <taxon>Pseudomonadati</taxon>
        <taxon>Pseudomonadota</taxon>
        <taxon>Betaproteobacteria</taxon>
        <taxon>Burkholderiales</taxon>
        <taxon>Comamonadaceae</taxon>
        <taxon>Pseudacidovorax</taxon>
    </lineage>
</organism>
<evidence type="ECO:0000313" key="2">
    <source>
        <dbReference type="EMBL" id="RDI24122.1"/>
    </source>
</evidence>
<dbReference type="RefSeq" id="WP_114803155.1">
    <property type="nucleotide sequence ID" value="NZ_QQAV01000005.1"/>
</dbReference>
<keyword evidence="3" id="KW-1185">Reference proteome</keyword>
<gene>
    <name evidence="2" type="ORF">DFR41_10537</name>
</gene>
<comment type="caution">
    <text evidence="2">The sequence shown here is derived from an EMBL/GenBank/DDBJ whole genome shotgun (WGS) entry which is preliminary data.</text>
</comment>
<dbReference type="EMBL" id="QQAV01000005">
    <property type="protein sequence ID" value="RDI24122.1"/>
    <property type="molecule type" value="Genomic_DNA"/>
</dbReference>
<dbReference type="AlphaFoldDB" id="A0A370FEV4"/>